<dbReference type="EMBL" id="JAFLHG010000008">
    <property type="protein sequence ID" value="MBT8798343.1"/>
    <property type="molecule type" value="Genomic_DNA"/>
</dbReference>
<keyword evidence="8" id="KW-1207">Sterol metabolism</keyword>
<keyword evidence="10" id="KW-0413">Isomerase</keyword>
<dbReference type="Pfam" id="PF05199">
    <property type="entry name" value="GMC_oxred_C"/>
    <property type="match status" value="1"/>
</dbReference>
<evidence type="ECO:0000256" key="6">
    <source>
        <dbReference type="ARBA" id="ARBA00023002"/>
    </source>
</evidence>
<dbReference type="InterPro" id="IPR000172">
    <property type="entry name" value="GMC_OxRdtase_N"/>
</dbReference>
<evidence type="ECO:0000256" key="8">
    <source>
        <dbReference type="ARBA" id="ARBA00023166"/>
    </source>
</evidence>
<gene>
    <name evidence="19" type="ORF">J0P97_09680</name>
</gene>
<evidence type="ECO:0000256" key="15">
    <source>
        <dbReference type="ARBA" id="ARBA00049778"/>
    </source>
</evidence>
<keyword evidence="4" id="KW-0285">Flavoprotein</keyword>
<dbReference type="Gene3D" id="3.50.50.60">
    <property type="entry name" value="FAD/NAD(P)-binding domain"/>
    <property type="match status" value="3"/>
</dbReference>
<name>A0ABS5XUX5_9MICO</name>
<dbReference type="InterPro" id="IPR036188">
    <property type="entry name" value="FAD/NAD-bd_sf"/>
</dbReference>
<evidence type="ECO:0000313" key="20">
    <source>
        <dbReference type="Proteomes" id="UP000740605"/>
    </source>
</evidence>
<keyword evidence="3" id="KW-0153">Cholesterol metabolism</keyword>
<evidence type="ECO:0000256" key="12">
    <source>
        <dbReference type="ARBA" id="ARBA00049645"/>
    </source>
</evidence>
<evidence type="ECO:0000259" key="17">
    <source>
        <dbReference type="Pfam" id="PF00732"/>
    </source>
</evidence>
<keyword evidence="5" id="KW-0274">FAD</keyword>
<dbReference type="SUPFAM" id="SSF51905">
    <property type="entry name" value="FAD/NAD(P)-binding domain"/>
    <property type="match status" value="1"/>
</dbReference>
<keyword evidence="20" id="KW-1185">Reference proteome</keyword>
<evidence type="ECO:0000256" key="4">
    <source>
        <dbReference type="ARBA" id="ARBA00022630"/>
    </source>
</evidence>
<feature type="compositionally biased region" description="Low complexity" evidence="16">
    <location>
        <begin position="565"/>
        <end position="595"/>
    </location>
</feature>
<keyword evidence="9" id="KW-0753">Steroid metabolism</keyword>
<dbReference type="PANTHER" id="PTHR47470:SF1">
    <property type="entry name" value="FAD-DEPENDENT OXIDOREDUCTASE 2 FAD BINDING DOMAIN-CONTAINING PROTEIN"/>
    <property type="match status" value="1"/>
</dbReference>
<evidence type="ECO:0000259" key="18">
    <source>
        <dbReference type="Pfam" id="PF05199"/>
    </source>
</evidence>
<dbReference type="EC" id="5.3.3.1" evidence="11"/>
<organism evidence="19 20">
    <name type="scientific">Microbacterium flavum</name>
    <dbReference type="NCBI Taxonomy" id="415216"/>
    <lineage>
        <taxon>Bacteria</taxon>
        <taxon>Bacillati</taxon>
        <taxon>Actinomycetota</taxon>
        <taxon>Actinomycetes</taxon>
        <taxon>Micrococcales</taxon>
        <taxon>Microbacteriaceae</taxon>
        <taxon>Microbacterium</taxon>
    </lineage>
</organism>
<dbReference type="Pfam" id="PF13450">
    <property type="entry name" value="NAD_binding_8"/>
    <property type="match status" value="1"/>
</dbReference>
<protein>
    <recommendedName>
        <fullName evidence="14">Cholesterol oxidase</fullName>
        <ecNumber evidence="13">1.1.3.6</ecNumber>
        <ecNumber evidence="11">5.3.3.1</ecNumber>
    </recommendedName>
    <alternativeName>
        <fullName evidence="15">Cholesterol isomerase</fullName>
    </alternativeName>
</protein>
<proteinExistence type="inferred from homology"/>
<feature type="domain" description="Glucose-methanol-choline oxidoreductase C-terminal" evidence="18">
    <location>
        <begin position="495"/>
        <end position="550"/>
    </location>
</feature>
<keyword evidence="6" id="KW-0560">Oxidoreductase</keyword>
<comment type="pathway">
    <text evidence="12">Steroid metabolism; cholesterol degradation.</text>
</comment>
<evidence type="ECO:0000256" key="2">
    <source>
        <dbReference type="ARBA" id="ARBA00010790"/>
    </source>
</evidence>
<evidence type="ECO:0000256" key="7">
    <source>
        <dbReference type="ARBA" id="ARBA00023098"/>
    </source>
</evidence>
<feature type="domain" description="Glucose-methanol-choline oxidoreductase N-terminal" evidence="17">
    <location>
        <begin position="207"/>
        <end position="306"/>
    </location>
</feature>
<dbReference type="EC" id="1.1.3.6" evidence="13"/>
<dbReference type="InterPro" id="IPR052542">
    <property type="entry name" value="Cholesterol_Oxidase"/>
</dbReference>
<dbReference type="PANTHER" id="PTHR47470">
    <property type="entry name" value="CHOLESTEROL OXIDASE"/>
    <property type="match status" value="1"/>
</dbReference>
<dbReference type="Pfam" id="PF00732">
    <property type="entry name" value="GMC_oxred_N"/>
    <property type="match status" value="1"/>
</dbReference>
<evidence type="ECO:0000256" key="14">
    <source>
        <dbReference type="ARBA" id="ARBA00049744"/>
    </source>
</evidence>
<evidence type="ECO:0000256" key="11">
    <source>
        <dbReference type="ARBA" id="ARBA00038856"/>
    </source>
</evidence>
<sequence length="813" mass="86131">MVQSSTSAASDEIADVIVIGSGFGASVVAFRLAEAGRSVVVLERGRRYAPGDFARSPSEMARAFWDPSARLYGLFDAWTFRGLEGIVSSGLGGGSLIYANVLLRKDENWFVHDSPLPGGGYENWPFSRTDLDPHYDAVERMLGATPYPYDDTPKTQAFHAASVRLGMPAMRPPLAVTFARGADAPEANQPIEPPSYGSLHGSRRVTCTLCGECDMGCNSGAKNSLDHTYLSAAAHHGADIRTLHEVRGIRALGDGSYEIAYVVHEPDAAGESRTRALPVRHLRARRVILGAGTFGSTRLLLSSRVGLRGLSGALGTRFSGNGDLLTLLMNCRKDGVALPVNGQRGPVITSAIRVPDAADGGDGRGFYVEDAGFPAFLTWLVELAQMRAMGRRAARFGWHALRNRLFSQGRSNISADLARLLGDGHLSGSTLPLLGMGRDTPDGRLTLRSGRLAVEWTVATSRDYFARVRSLMEDLAGELGADFRDNPLWWVGRVVTVHPLGGAPAGRHPGEGVVDAYGEVFGHPGLHVLDGSALPGAVGANPSLTIAAFADRACTRILEEEAARPRPGARVAPRADGDESAAAPAPAPDAAARADATSVAFTETMRGTVALAETDPTAGAARGRLRGEAAAFEVTVTARDIDAFCADPLHAADLTGWLECDLLGGRRGIERGWFNLFVAAPGTAGRRMLYRIWVTDAAGSAVTLVGMKDIADDPGFDLWKDTTTLSVRLLTGHVPPPTGGDPADAIEAVAAPRLPDVIAAGIMTIAPADFARQLTTFRARGPQGPSALAAFGALFLGELWRVYLARGRVGEPR</sequence>
<evidence type="ECO:0000256" key="1">
    <source>
        <dbReference type="ARBA" id="ARBA00001974"/>
    </source>
</evidence>
<reference evidence="19 20" key="1">
    <citation type="submission" date="2021-03" db="EMBL/GenBank/DDBJ databases">
        <title>Microbacterium pauli sp. nov., isolated from microfiltered milk.</title>
        <authorList>
            <person name="Bellassi P."/>
            <person name="Fontana A."/>
            <person name="Callegari M.L."/>
            <person name="Lorenzo M."/>
            <person name="Cappa F."/>
        </authorList>
    </citation>
    <scope>NUCLEOTIDE SEQUENCE [LARGE SCALE GENOMIC DNA]</scope>
    <source>
        <strain evidence="19 20">DSM 18909</strain>
    </source>
</reference>
<dbReference type="InterPro" id="IPR007867">
    <property type="entry name" value="GMC_OxRtase_C"/>
</dbReference>
<evidence type="ECO:0000256" key="13">
    <source>
        <dbReference type="ARBA" id="ARBA00049723"/>
    </source>
</evidence>
<evidence type="ECO:0000313" key="19">
    <source>
        <dbReference type="EMBL" id="MBT8798343.1"/>
    </source>
</evidence>
<dbReference type="Proteomes" id="UP000740605">
    <property type="component" value="Unassembled WGS sequence"/>
</dbReference>
<comment type="cofactor">
    <cofactor evidence="1">
        <name>FAD</name>
        <dbReference type="ChEBI" id="CHEBI:57692"/>
    </cofactor>
</comment>
<comment type="similarity">
    <text evidence="2">Belongs to the GMC oxidoreductase family.</text>
</comment>
<keyword evidence="7" id="KW-0443">Lipid metabolism</keyword>
<evidence type="ECO:0000256" key="9">
    <source>
        <dbReference type="ARBA" id="ARBA00023221"/>
    </source>
</evidence>
<feature type="region of interest" description="Disordered" evidence="16">
    <location>
        <begin position="560"/>
        <end position="595"/>
    </location>
</feature>
<comment type="caution">
    <text evidence="19">The sequence shown here is derived from an EMBL/GenBank/DDBJ whole genome shotgun (WGS) entry which is preliminary data.</text>
</comment>
<evidence type="ECO:0000256" key="10">
    <source>
        <dbReference type="ARBA" id="ARBA00023235"/>
    </source>
</evidence>
<accession>A0ABS5XUX5</accession>
<evidence type="ECO:0000256" key="16">
    <source>
        <dbReference type="SAM" id="MobiDB-lite"/>
    </source>
</evidence>
<evidence type="ECO:0000256" key="5">
    <source>
        <dbReference type="ARBA" id="ARBA00022827"/>
    </source>
</evidence>
<evidence type="ECO:0000256" key="3">
    <source>
        <dbReference type="ARBA" id="ARBA00022548"/>
    </source>
</evidence>